<proteinExistence type="predicted"/>
<accession>A0ABN5F2I2</accession>
<dbReference type="Pfam" id="PF10137">
    <property type="entry name" value="CAP12-PCTIR_TIR"/>
    <property type="match status" value="1"/>
</dbReference>
<keyword evidence="3" id="KW-1185">Reference proteome</keyword>
<dbReference type="Proteomes" id="UP000232721">
    <property type="component" value="Chromosome"/>
</dbReference>
<dbReference type="RefSeq" id="WP_208890142.1">
    <property type="nucleotide sequence ID" value="NZ_CP019336.1"/>
</dbReference>
<sequence>MPRKKTENKVPPPTELIVSIEDFKKVLTERIKLGEKILNLNITTQKEFDENREEFNLWNDFNSEFLKQSFNNEYNEYRDRYDKCSMFIGFAKRAQTPNSKLVNFKESVKAKVTNLNKLLAKADLFKCSVKLQVKETEKIMEPEILSNNVFIVHGHDDRVKLDTARTIEKLGLNPIILSEQPNQGQTIIEKFELHSDVGFAVVLLTADDLGKVKTDDEDKYRARQNVIIEMGYFIGKLGRSKVFPLYEEGVELPSDLHGVLYIPLDNAGTWKFRLAKELNASGYDVEVKNIL</sequence>
<protein>
    <recommendedName>
        <fullName evidence="1">CD-NTase-associated protein 12/Pycsar effector protein TIR domain-containing protein</fullName>
    </recommendedName>
</protein>
<gene>
    <name evidence="2" type="ORF">BTO15_01595</name>
</gene>
<reference evidence="2 3" key="1">
    <citation type="submission" date="2017-02" db="EMBL/GenBank/DDBJ databases">
        <title>Trade-off between light-utilization and light-protection in marine flavobacteria.</title>
        <authorList>
            <person name="Kumagai Y."/>
            <person name="Yoshizawa S."/>
            <person name="Kogure K."/>
            <person name="Iwasaki W."/>
        </authorList>
    </citation>
    <scope>NUCLEOTIDE SEQUENCE [LARGE SCALE GENOMIC DNA]</scope>
    <source>
        <strain evidence="2 3">KCTC 23670</strain>
    </source>
</reference>
<evidence type="ECO:0000313" key="3">
    <source>
        <dbReference type="Proteomes" id="UP000232721"/>
    </source>
</evidence>
<organism evidence="2 3">
    <name type="scientific">Polaribacter sejongensis</name>
    <dbReference type="NCBI Taxonomy" id="985043"/>
    <lineage>
        <taxon>Bacteria</taxon>
        <taxon>Pseudomonadati</taxon>
        <taxon>Bacteroidota</taxon>
        <taxon>Flavobacteriia</taxon>
        <taxon>Flavobacteriales</taxon>
        <taxon>Flavobacteriaceae</taxon>
    </lineage>
</organism>
<dbReference type="InterPro" id="IPR019302">
    <property type="entry name" value="CAP12/PCTIR_TIR_dom"/>
</dbReference>
<evidence type="ECO:0000313" key="2">
    <source>
        <dbReference type="EMBL" id="AUC20885.1"/>
    </source>
</evidence>
<feature type="domain" description="CD-NTase-associated protein 12/Pycsar effector protein TIR" evidence="1">
    <location>
        <begin position="148"/>
        <end position="266"/>
    </location>
</feature>
<evidence type="ECO:0000259" key="1">
    <source>
        <dbReference type="Pfam" id="PF10137"/>
    </source>
</evidence>
<dbReference type="InterPro" id="IPR014571">
    <property type="entry name" value="UCP032620"/>
</dbReference>
<dbReference type="EMBL" id="CP019336">
    <property type="protein sequence ID" value="AUC20885.1"/>
    <property type="molecule type" value="Genomic_DNA"/>
</dbReference>
<name>A0ABN5F2I2_9FLAO</name>
<dbReference type="PIRSF" id="PIRSF032620">
    <property type="entry name" value="UCP032620"/>
    <property type="match status" value="1"/>
</dbReference>